<gene>
    <name evidence="1" type="ORF">ACFPOC_11100</name>
</gene>
<sequence length="84" mass="8998">MRPPIVGVDHRIGPSPLPFEERRALRRHAPEALRFDLPPPGPLSVPVAVPPPADPARAPVALRVRLGLALISWGRRLAGPAMGP</sequence>
<accession>A0ABW0SDB7</accession>
<dbReference type="Proteomes" id="UP001596056">
    <property type="component" value="Unassembled WGS sequence"/>
</dbReference>
<name>A0ABW0SDB7_9RHOB</name>
<keyword evidence="2" id="KW-1185">Reference proteome</keyword>
<dbReference type="RefSeq" id="WP_209839573.1">
    <property type="nucleotide sequence ID" value="NZ_JAGGJP010000005.1"/>
</dbReference>
<comment type="caution">
    <text evidence="1">The sequence shown here is derived from an EMBL/GenBank/DDBJ whole genome shotgun (WGS) entry which is preliminary data.</text>
</comment>
<evidence type="ECO:0000313" key="2">
    <source>
        <dbReference type="Proteomes" id="UP001596056"/>
    </source>
</evidence>
<evidence type="ECO:0000313" key="1">
    <source>
        <dbReference type="EMBL" id="MFC5566957.1"/>
    </source>
</evidence>
<dbReference type="EMBL" id="JBHSNA010000009">
    <property type="protein sequence ID" value="MFC5566957.1"/>
    <property type="molecule type" value="Genomic_DNA"/>
</dbReference>
<organism evidence="1 2">
    <name type="scientific">Rubellimicrobium aerolatum</name>
    <dbReference type="NCBI Taxonomy" id="490979"/>
    <lineage>
        <taxon>Bacteria</taxon>
        <taxon>Pseudomonadati</taxon>
        <taxon>Pseudomonadota</taxon>
        <taxon>Alphaproteobacteria</taxon>
        <taxon>Rhodobacterales</taxon>
        <taxon>Roseobacteraceae</taxon>
        <taxon>Rubellimicrobium</taxon>
    </lineage>
</organism>
<protein>
    <submittedName>
        <fullName evidence="1">Uncharacterized protein</fullName>
    </submittedName>
</protein>
<proteinExistence type="predicted"/>
<reference evidence="2" key="1">
    <citation type="journal article" date="2019" name="Int. J. Syst. Evol. Microbiol.">
        <title>The Global Catalogue of Microorganisms (GCM) 10K type strain sequencing project: providing services to taxonomists for standard genome sequencing and annotation.</title>
        <authorList>
            <consortium name="The Broad Institute Genomics Platform"/>
            <consortium name="The Broad Institute Genome Sequencing Center for Infectious Disease"/>
            <person name="Wu L."/>
            <person name="Ma J."/>
        </authorList>
    </citation>
    <scope>NUCLEOTIDE SEQUENCE [LARGE SCALE GENOMIC DNA]</scope>
    <source>
        <strain evidence="2">KACC 11588</strain>
    </source>
</reference>